<reference evidence="3" key="2">
    <citation type="submission" date="2023-05" db="EMBL/GenBank/DDBJ databases">
        <authorList>
            <consortium name="Lawrence Berkeley National Laboratory"/>
            <person name="Steindorff A."/>
            <person name="Hensen N."/>
            <person name="Bonometti L."/>
            <person name="Westerberg I."/>
            <person name="Brannstrom I.O."/>
            <person name="Guillou S."/>
            <person name="Cros-Aarteil S."/>
            <person name="Calhoun S."/>
            <person name="Haridas S."/>
            <person name="Kuo A."/>
            <person name="Mondo S."/>
            <person name="Pangilinan J."/>
            <person name="Riley R."/>
            <person name="Labutti K."/>
            <person name="Andreopoulos B."/>
            <person name="Lipzen A."/>
            <person name="Chen C."/>
            <person name="Yanf M."/>
            <person name="Daum C."/>
            <person name="Ng V."/>
            <person name="Clum A."/>
            <person name="Ohm R."/>
            <person name="Martin F."/>
            <person name="Silar P."/>
            <person name="Natvig D."/>
            <person name="Lalanne C."/>
            <person name="Gautier V."/>
            <person name="Ament-Velasquez S.L."/>
            <person name="Kruys A."/>
            <person name="Hutchinson M.I."/>
            <person name="Powell A.J."/>
            <person name="Barry K."/>
            <person name="Miller A.N."/>
            <person name="Grigoriev I.V."/>
            <person name="Debuchy R."/>
            <person name="Gladieux P."/>
            <person name="Thoren M.H."/>
            <person name="Johannesson H."/>
        </authorList>
    </citation>
    <scope>NUCLEOTIDE SEQUENCE</scope>
    <source>
        <strain evidence="3">PSN293</strain>
    </source>
</reference>
<keyword evidence="2" id="KW-1133">Transmembrane helix</keyword>
<reference evidence="3" key="1">
    <citation type="journal article" date="2023" name="Mol. Phylogenet. Evol.">
        <title>Genome-scale phylogeny and comparative genomics of the fungal order Sordariales.</title>
        <authorList>
            <person name="Hensen N."/>
            <person name="Bonometti L."/>
            <person name="Westerberg I."/>
            <person name="Brannstrom I.O."/>
            <person name="Guillou S."/>
            <person name="Cros-Aarteil S."/>
            <person name="Calhoun S."/>
            <person name="Haridas S."/>
            <person name="Kuo A."/>
            <person name="Mondo S."/>
            <person name="Pangilinan J."/>
            <person name="Riley R."/>
            <person name="LaButti K."/>
            <person name="Andreopoulos B."/>
            <person name="Lipzen A."/>
            <person name="Chen C."/>
            <person name="Yan M."/>
            <person name="Daum C."/>
            <person name="Ng V."/>
            <person name="Clum A."/>
            <person name="Steindorff A."/>
            <person name="Ohm R.A."/>
            <person name="Martin F."/>
            <person name="Silar P."/>
            <person name="Natvig D.O."/>
            <person name="Lalanne C."/>
            <person name="Gautier V."/>
            <person name="Ament-Velasquez S.L."/>
            <person name="Kruys A."/>
            <person name="Hutchinson M.I."/>
            <person name="Powell A.J."/>
            <person name="Barry K."/>
            <person name="Miller A.N."/>
            <person name="Grigoriev I.V."/>
            <person name="Debuchy R."/>
            <person name="Gladieux P."/>
            <person name="Hiltunen Thoren M."/>
            <person name="Johannesson H."/>
        </authorList>
    </citation>
    <scope>NUCLEOTIDE SEQUENCE</scope>
    <source>
        <strain evidence="3">PSN293</strain>
    </source>
</reference>
<feature type="transmembrane region" description="Helical" evidence="2">
    <location>
        <begin position="137"/>
        <end position="159"/>
    </location>
</feature>
<keyword evidence="2" id="KW-0472">Membrane</keyword>
<evidence type="ECO:0000256" key="2">
    <source>
        <dbReference type="SAM" id="Phobius"/>
    </source>
</evidence>
<keyword evidence="4" id="KW-1185">Reference proteome</keyword>
<gene>
    <name evidence="3" type="ORF">QBC37DRAFT_399475</name>
</gene>
<evidence type="ECO:0000313" key="4">
    <source>
        <dbReference type="Proteomes" id="UP001301769"/>
    </source>
</evidence>
<protein>
    <submittedName>
        <fullName evidence="3">Uncharacterized protein</fullName>
    </submittedName>
</protein>
<name>A0AAN7B6J5_9PEZI</name>
<feature type="region of interest" description="Disordered" evidence="1">
    <location>
        <begin position="1"/>
        <end position="52"/>
    </location>
</feature>
<dbReference type="EMBL" id="MU858091">
    <property type="protein sequence ID" value="KAK4214611.1"/>
    <property type="molecule type" value="Genomic_DNA"/>
</dbReference>
<accession>A0AAN7B6J5</accession>
<evidence type="ECO:0000313" key="3">
    <source>
        <dbReference type="EMBL" id="KAK4214611.1"/>
    </source>
</evidence>
<dbReference type="Proteomes" id="UP001301769">
    <property type="component" value="Unassembled WGS sequence"/>
</dbReference>
<proteinExistence type="predicted"/>
<keyword evidence="2" id="KW-0812">Transmembrane</keyword>
<sequence length="164" mass="17625">MSKDNGLGHDQPGLEVVPPTARIDKTAPETNYIENEASPPPQEVQVNSMQSPFRPSSHYGIIPNYADPFPGYSKELDAGMNPGLLDTTSPYTTTTINKTVYSPAARDLEDNRSPMLSAGAGDQQLIKKGPFWRRRKFWIIVGSVAGVILVIGAIVGGVLGSQGD</sequence>
<evidence type="ECO:0000256" key="1">
    <source>
        <dbReference type="SAM" id="MobiDB-lite"/>
    </source>
</evidence>
<organism evidence="3 4">
    <name type="scientific">Rhypophila decipiens</name>
    <dbReference type="NCBI Taxonomy" id="261697"/>
    <lineage>
        <taxon>Eukaryota</taxon>
        <taxon>Fungi</taxon>
        <taxon>Dikarya</taxon>
        <taxon>Ascomycota</taxon>
        <taxon>Pezizomycotina</taxon>
        <taxon>Sordariomycetes</taxon>
        <taxon>Sordariomycetidae</taxon>
        <taxon>Sordariales</taxon>
        <taxon>Naviculisporaceae</taxon>
        <taxon>Rhypophila</taxon>
    </lineage>
</organism>
<comment type="caution">
    <text evidence="3">The sequence shown here is derived from an EMBL/GenBank/DDBJ whole genome shotgun (WGS) entry which is preliminary data.</text>
</comment>
<dbReference type="AlphaFoldDB" id="A0AAN7B6J5"/>